<reference evidence="1" key="1">
    <citation type="submission" date="2013-05" db="EMBL/GenBank/DDBJ databases">
        <authorList>
            <person name="Harkins D.M."/>
            <person name="Durkin A.S."/>
            <person name="Brinkac L.M."/>
            <person name="Haft D.H."/>
            <person name="Selengut J.D."/>
            <person name="Sanka R."/>
            <person name="DePew J."/>
            <person name="Purushe J."/>
            <person name="Hartskeerl R.A."/>
            <person name="Ahmed A."/>
            <person name="van der Linden H."/>
            <person name="Goris M.G.A."/>
            <person name="Vinetz J.M."/>
            <person name="Sutton G.G."/>
            <person name="Nierman W.C."/>
            <person name="Fouts D.E."/>
        </authorList>
    </citation>
    <scope>NUCLEOTIDE SEQUENCE [LARGE SCALE GENOMIC DNA]</scope>
    <source>
        <strain evidence="1">5399</strain>
    </source>
</reference>
<name>T0F1L9_9LEPT</name>
<dbReference type="RefSeq" id="WP_020987467.1">
    <property type="nucleotide sequence ID" value="NZ_AHMO02000008.1"/>
</dbReference>
<sequence length="236" mass="26652">MLNKMHRKLGYLLLGTALQVSCSTHQTWIYKTNAKPANGPSLSKDAVVVIPFSDQRASNNDNKTALYMVPLMPFGWANYQAPEGVPKHITSGLWQNYKPVDDFAKALALELENAELFKEASFDNKKGDKYYIQGTIINTGYKGKMFSYLLSIYGPILWLIGFPAVTVENTLTLELNLMNNRTKKSLFSKSYSATPFSEVGWVYDLPNDFRYAEMVKEIYGQFVGDLKAQFPKGLKD</sequence>
<accession>T0F1L9</accession>
<dbReference type="AlphaFoldDB" id="T0F1L9"/>
<proteinExistence type="predicted"/>
<dbReference type="Proteomes" id="UP000015454">
    <property type="component" value="Unassembled WGS sequence"/>
</dbReference>
<comment type="caution">
    <text evidence="1">The sequence shown here is derived from an EMBL/GenBank/DDBJ whole genome shotgun (WGS) entry which is preliminary data.</text>
</comment>
<dbReference type="EMBL" id="AHMO02000008">
    <property type="protein sequence ID" value="EQA45010.1"/>
    <property type="molecule type" value="Genomic_DNA"/>
</dbReference>
<evidence type="ECO:0000313" key="1">
    <source>
        <dbReference type="EMBL" id="EQA45010.1"/>
    </source>
</evidence>
<keyword evidence="2" id="KW-1185">Reference proteome</keyword>
<protein>
    <submittedName>
        <fullName evidence="1">Uncharacterized protein</fullName>
    </submittedName>
</protein>
<gene>
    <name evidence="1" type="ORF">LEP1GSC050_2777</name>
</gene>
<organism evidence="1 2">
    <name type="scientific">Leptospira broomii serovar Hurstbridge str. 5399</name>
    <dbReference type="NCBI Taxonomy" id="1049789"/>
    <lineage>
        <taxon>Bacteria</taxon>
        <taxon>Pseudomonadati</taxon>
        <taxon>Spirochaetota</taxon>
        <taxon>Spirochaetia</taxon>
        <taxon>Leptospirales</taxon>
        <taxon>Leptospiraceae</taxon>
        <taxon>Leptospira</taxon>
    </lineage>
</organism>
<evidence type="ECO:0000313" key="2">
    <source>
        <dbReference type="Proteomes" id="UP000015454"/>
    </source>
</evidence>